<dbReference type="Proteomes" id="UP001249851">
    <property type="component" value="Unassembled WGS sequence"/>
</dbReference>
<proteinExistence type="predicted"/>
<sequence>MALHGIYFSSPKLEMQYNAATSNRKGGESGITNNAFAKDGRPPSSSFVEHYSSFHDFHHATPLFVIEEKADKQTNIAYTASTAGFLPSENRKRKNKCSRTPLAILLACFIVLSVVMIVLYSTKPATKTESTYQNGRNTQTTVPFSPTGCQTIPRPVTMTELPKRLQTLLSSLEALIKQKVNSQGAVSVVDVFATLIFVANNFVLAALLPSLKEYHSIEGEAKLFSKLIVSVL</sequence>
<keyword evidence="1" id="KW-0812">Transmembrane</keyword>
<gene>
    <name evidence="2" type="ORF">P5673_011428</name>
</gene>
<evidence type="ECO:0000313" key="2">
    <source>
        <dbReference type="EMBL" id="KAK2564745.1"/>
    </source>
</evidence>
<keyword evidence="1" id="KW-0472">Membrane</keyword>
<accession>A0AAD9QPH1</accession>
<keyword evidence="1" id="KW-1133">Transmembrane helix</keyword>
<keyword evidence="3" id="KW-1185">Reference proteome</keyword>
<feature type="transmembrane region" description="Helical" evidence="1">
    <location>
        <begin position="185"/>
        <end position="208"/>
    </location>
</feature>
<name>A0AAD9QPH1_ACRCE</name>
<evidence type="ECO:0008006" key="4">
    <source>
        <dbReference type="Google" id="ProtNLM"/>
    </source>
</evidence>
<reference evidence="2" key="2">
    <citation type="journal article" date="2023" name="Science">
        <title>Genomic signatures of disease resistance in endangered staghorn corals.</title>
        <authorList>
            <person name="Vollmer S.V."/>
            <person name="Selwyn J.D."/>
            <person name="Despard B.A."/>
            <person name="Roesel C.L."/>
        </authorList>
    </citation>
    <scope>NUCLEOTIDE SEQUENCE</scope>
    <source>
        <strain evidence="2">K2</strain>
    </source>
</reference>
<dbReference type="AlphaFoldDB" id="A0AAD9QPH1"/>
<feature type="transmembrane region" description="Helical" evidence="1">
    <location>
        <begin position="101"/>
        <end position="120"/>
    </location>
</feature>
<evidence type="ECO:0000256" key="1">
    <source>
        <dbReference type="SAM" id="Phobius"/>
    </source>
</evidence>
<organism evidence="2 3">
    <name type="scientific">Acropora cervicornis</name>
    <name type="common">Staghorn coral</name>
    <dbReference type="NCBI Taxonomy" id="6130"/>
    <lineage>
        <taxon>Eukaryota</taxon>
        <taxon>Metazoa</taxon>
        <taxon>Cnidaria</taxon>
        <taxon>Anthozoa</taxon>
        <taxon>Hexacorallia</taxon>
        <taxon>Scleractinia</taxon>
        <taxon>Astrocoeniina</taxon>
        <taxon>Acroporidae</taxon>
        <taxon>Acropora</taxon>
    </lineage>
</organism>
<reference evidence="2" key="1">
    <citation type="journal article" date="2023" name="G3 (Bethesda)">
        <title>Whole genome assembly and annotation of the endangered Caribbean coral Acropora cervicornis.</title>
        <authorList>
            <person name="Selwyn J.D."/>
            <person name="Vollmer S.V."/>
        </authorList>
    </citation>
    <scope>NUCLEOTIDE SEQUENCE</scope>
    <source>
        <strain evidence="2">K2</strain>
    </source>
</reference>
<evidence type="ECO:0000313" key="3">
    <source>
        <dbReference type="Proteomes" id="UP001249851"/>
    </source>
</evidence>
<protein>
    <recommendedName>
        <fullName evidence="4">Transmembrane protein</fullName>
    </recommendedName>
</protein>
<dbReference type="EMBL" id="JARQWQ010000021">
    <property type="protein sequence ID" value="KAK2564745.1"/>
    <property type="molecule type" value="Genomic_DNA"/>
</dbReference>
<comment type="caution">
    <text evidence="2">The sequence shown here is derived from an EMBL/GenBank/DDBJ whole genome shotgun (WGS) entry which is preliminary data.</text>
</comment>